<reference evidence="2" key="1">
    <citation type="journal article" date="2021" name="BMC Genomics">
        <title>Chromosome-level genome assembly and manually-curated proteome of model necrotroph Parastagonospora nodorum Sn15 reveals a genome-wide trove of candidate effector homologs, and redundancy of virulence-related functions within an accessory chromosome.</title>
        <authorList>
            <person name="Bertazzoni S."/>
            <person name="Jones D.A.B."/>
            <person name="Phan H.T."/>
            <person name="Tan K.-C."/>
            <person name="Hane J.K."/>
        </authorList>
    </citation>
    <scope>NUCLEOTIDE SEQUENCE [LARGE SCALE GENOMIC DNA]</scope>
    <source>
        <strain evidence="2">SN15 / ATCC MYA-4574 / FGSC 10173)</strain>
    </source>
</reference>
<organism evidence="1 2">
    <name type="scientific">Phaeosphaeria nodorum (strain SN15 / ATCC MYA-4574 / FGSC 10173)</name>
    <name type="common">Glume blotch fungus</name>
    <name type="synonym">Parastagonospora nodorum</name>
    <dbReference type="NCBI Taxonomy" id="321614"/>
    <lineage>
        <taxon>Eukaryota</taxon>
        <taxon>Fungi</taxon>
        <taxon>Dikarya</taxon>
        <taxon>Ascomycota</taxon>
        <taxon>Pezizomycotina</taxon>
        <taxon>Dothideomycetes</taxon>
        <taxon>Pleosporomycetidae</taxon>
        <taxon>Pleosporales</taxon>
        <taxon>Pleosporineae</taxon>
        <taxon>Phaeosphaeriaceae</taxon>
        <taxon>Parastagonospora</taxon>
    </lineage>
</organism>
<protein>
    <submittedName>
        <fullName evidence="1">Uncharacterized protein</fullName>
    </submittedName>
</protein>
<dbReference type="Proteomes" id="UP000663193">
    <property type="component" value="Chromosome 4"/>
</dbReference>
<dbReference type="EMBL" id="CP069026">
    <property type="protein sequence ID" value="QRC93833.1"/>
    <property type="molecule type" value="Genomic_DNA"/>
</dbReference>
<keyword evidence="2" id="KW-1185">Reference proteome</keyword>
<gene>
    <name evidence="1" type="ORF">JI435_404590</name>
</gene>
<dbReference type="VEuPathDB" id="FungiDB:JI435_404590"/>
<evidence type="ECO:0000313" key="1">
    <source>
        <dbReference type="EMBL" id="QRC93833.1"/>
    </source>
</evidence>
<sequence length="56" mass="6011">MLVFLLPTHVPCHPLARPAHTSGTARPALPATIHADAALNLIIHQGKISSMHIRLC</sequence>
<accession>A0A7U2EVG2</accession>
<evidence type="ECO:0000313" key="2">
    <source>
        <dbReference type="Proteomes" id="UP000663193"/>
    </source>
</evidence>
<dbReference type="AlphaFoldDB" id="A0A7U2EVG2"/>
<name>A0A7U2EVG2_PHANO</name>
<proteinExistence type="predicted"/>